<feature type="region of interest" description="Disordered" evidence="1">
    <location>
        <begin position="1"/>
        <end position="30"/>
    </location>
</feature>
<feature type="compositionally biased region" description="Polar residues" evidence="1">
    <location>
        <begin position="13"/>
        <end position="23"/>
    </location>
</feature>
<name>A0A4Y2M7Q5_ARAVE</name>
<organism evidence="2 3">
    <name type="scientific">Araneus ventricosus</name>
    <name type="common">Orbweaver spider</name>
    <name type="synonym">Epeira ventricosa</name>
    <dbReference type="NCBI Taxonomy" id="182803"/>
    <lineage>
        <taxon>Eukaryota</taxon>
        <taxon>Metazoa</taxon>
        <taxon>Ecdysozoa</taxon>
        <taxon>Arthropoda</taxon>
        <taxon>Chelicerata</taxon>
        <taxon>Arachnida</taxon>
        <taxon>Araneae</taxon>
        <taxon>Araneomorphae</taxon>
        <taxon>Entelegynae</taxon>
        <taxon>Araneoidea</taxon>
        <taxon>Araneidae</taxon>
        <taxon>Araneus</taxon>
    </lineage>
</organism>
<comment type="caution">
    <text evidence="2">The sequence shown here is derived from an EMBL/GenBank/DDBJ whole genome shotgun (WGS) entry which is preliminary data.</text>
</comment>
<sequence length="56" mass="6098">MDSSEESLGIQDISDQPRPSSTYYPDVSGLGGLVVKCRPWSRRVPSSKPDSTEDPS</sequence>
<protein>
    <submittedName>
        <fullName evidence="2">Uncharacterized protein</fullName>
    </submittedName>
</protein>
<accession>A0A4Y2M7Q5</accession>
<proteinExistence type="predicted"/>
<keyword evidence="3" id="KW-1185">Reference proteome</keyword>
<dbReference type="EMBL" id="BGPR01006766">
    <property type="protein sequence ID" value="GBN21687.1"/>
    <property type="molecule type" value="Genomic_DNA"/>
</dbReference>
<evidence type="ECO:0000313" key="3">
    <source>
        <dbReference type="Proteomes" id="UP000499080"/>
    </source>
</evidence>
<reference evidence="2 3" key="1">
    <citation type="journal article" date="2019" name="Sci. Rep.">
        <title>Orb-weaving spider Araneus ventricosus genome elucidates the spidroin gene catalogue.</title>
        <authorList>
            <person name="Kono N."/>
            <person name="Nakamura H."/>
            <person name="Ohtoshi R."/>
            <person name="Moran D.A.P."/>
            <person name="Shinohara A."/>
            <person name="Yoshida Y."/>
            <person name="Fujiwara M."/>
            <person name="Mori M."/>
            <person name="Tomita M."/>
            <person name="Arakawa K."/>
        </authorList>
    </citation>
    <scope>NUCLEOTIDE SEQUENCE [LARGE SCALE GENOMIC DNA]</scope>
</reference>
<feature type="non-terminal residue" evidence="2">
    <location>
        <position position="56"/>
    </location>
</feature>
<evidence type="ECO:0000313" key="2">
    <source>
        <dbReference type="EMBL" id="GBN21687.1"/>
    </source>
</evidence>
<dbReference type="Proteomes" id="UP000499080">
    <property type="component" value="Unassembled WGS sequence"/>
</dbReference>
<gene>
    <name evidence="2" type="ORF">AVEN_11168_1</name>
</gene>
<evidence type="ECO:0000256" key="1">
    <source>
        <dbReference type="SAM" id="MobiDB-lite"/>
    </source>
</evidence>
<dbReference type="AlphaFoldDB" id="A0A4Y2M7Q5"/>